<keyword evidence="3" id="KW-1185">Reference proteome</keyword>
<evidence type="ECO:0000313" key="2">
    <source>
        <dbReference type="EMBL" id="MED6255293.1"/>
    </source>
</evidence>
<name>A0ABU7BY09_9TELE</name>
<protein>
    <submittedName>
        <fullName evidence="2">Uncharacterized protein</fullName>
    </submittedName>
</protein>
<evidence type="ECO:0000256" key="1">
    <source>
        <dbReference type="SAM" id="MobiDB-lite"/>
    </source>
</evidence>
<gene>
    <name evidence="2" type="ORF">ATANTOWER_007400</name>
</gene>
<evidence type="ECO:0000313" key="3">
    <source>
        <dbReference type="Proteomes" id="UP001345963"/>
    </source>
</evidence>
<dbReference type="EMBL" id="JAHUTI010070700">
    <property type="protein sequence ID" value="MED6255293.1"/>
    <property type="molecule type" value="Genomic_DNA"/>
</dbReference>
<proteinExistence type="predicted"/>
<sequence>MAFVSLSTMFSSNKSLASVFQLVSSFILKSCYRFQEAQSRTDMKEVNYLIEYIDHIRVHTSWEFKWLQSEGPFFEKKKRRKKQKKNNIYNHTSITSNSIT</sequence>
<reference evidence="2 3" key="1">
    <citation type="submission" date="2021-07" db="EMBL/GenBank/DDBJ databases">
        <authorList>
            <person name="Palmer J.M."/>
        </authorList>
    </citation>
    <scope>NUCLEOTIDE SEQUENCE [LARGE SCALE GENOMIC DNA]</scope>
    <source>
        <strain evidence="2 3">AT_MEX2019</strain>
        <tissue evidence="2">Muscle</tissue>
    </source>
</reference>
<organism evidence="2 3">
    <name type="scientific">Ataeniobius toweri</name>
    <dbReference type="NCBI Taxonomy" id="208326"/>
    <lineage>
        <taxon>Eukaryota</taxon>
        <taxon>Metazoa</taxon>
        <taxon>Chordata</taxon>
        <taxon>Craniata</taxon>
        <taxon>Vertebrata</taxon>
        <taxon>Euteleostomi</taxon>
        <taxon>Actinopterygii</taxon>
        <taxon>Neopterygii</taxon>
        <taxon>Teleostei</taxon>
        <taxon>Neoteleostei</taxon>
        <taxon>Acanthomorphata</taxon>
        <taxon>Ovalentaria</taxon>
        <taxon>Atherinomorphae</taxon>
        <taxon>Cyprinodontiformes</taxon>
        <taxon>Goodeidae</taxon>
        <taxon>Ataeniobius</taxon>
    </lineage>
</organism>
<accession>A0ABU7BY09</accession>
<dbReference type="Proteomes" id="UP001345963">
    <property type="component" value="Unassembled WGS sequence"/>
</dbReference>
<comment type="caution">
    <text evidence="2">The sequence shown here is derived from an EMBL/GenBank/DDBJ whole genome shotgun (WGS) entry which is preliminary data.</text>
</comment>
<feature type="compositionally biased region" description="Polar residues" evidence="1">
    <location>
        <begin position="86"/>
        <end position="100"/>
    </location>
</feature>
<feature type="region of interest" description="Disordered" evidence="1">
    <location>
        <begin position="79"/>
        <end position="100"/>
    </location>
</feature>